<dbReference type="STRING" id="857566.A0A1E3PG95"/>
<dbReference type="SUPFAM" id="SSF56784">
    <property type="entry name" value="HAD-like"/>
    <property type="match status" value="1"/>
</dbReference>
<dbReference type="Proteomes" id="UP000095009">
    <property type="component" value="Unassembled WGS sequence"/>
</dbReference>
<proteinExistence type="predicted"/>
<dbReference type="AlphaFoldDB" id="A0A1E3PG95"/>
<dbReference type="InterPro" id="IPR050849">
    <property type="entry name" value="HAD-like_hydrolase_phosphatase"/>
</dbReference>
<name>A0A1E3PG95_9ASCO</name>
<organism evidence="1 2">
    <name type="scientific">Nadsonia fulvescens var. elongata DSM 6958</name>
    <dbReference type="NCBI Taxonomy" id="857566"/>
    <lineage>
        <taxon>Eukaryota</taxon>
        <taxon>Fungi</taxon>
        <taxon>Dikarya</taxon>
        <taxon>Ascomycota</taxon>
        <taxon>Saccharomycotina</taxon>
        <taxon>Dipodascomycetes</taxon>
        <taxon>Dipodascales</taxon>
        <taxon>Dipodascales incertae sedis</taxon>
        <taxon>Nadsonia</taxon>
    </lineage>
</organism>
<gene>
    <name evidence="1" type="ORF">NADFUDRAFT_47559</name>
</gene>
<accession>A0A1E3PG95</accession>
<sequence>MTLLTTTTRRRISLLITDWDETVTLKDTLHLVAQAAYDHKPEFSPKWEYFGDHYMKDLADFAQQYKDKNPATPEKNGKNALERKINYLDQLRHVEMQSINRIEDSRLFHEVSEAQIRAQHRHVQVRPYFFDVLQRALANDIPVCIVSVNWSAALMKEVLHQNGFDTSKVQIYANDVVMDIRSGVGTGKLSKSEAVALRTGIDKVRVIHEIVEKYKSANPAVTDQIFYFGDSNTDLPGLLEVNTGVIMDNPRLKAVFESELGIPVCELGQGDAEDVDPKTNRIYYVNGWKQVLDNWI</sequence>
<dbReference type="PANTHER" id="PTHR28181:SF1">
    <property type="entry name" value="COLD TOLERANCE PROTEIN 1"/>
    <property type="match status" value="1"/>
</dbReference>
<evidence type="ECO:0000313" key="1">
    <source>
        <dbReference type="EMBL" id="ODQ64340.1"/>
    </source>
</evidence>
<dbReference type="InterPro" id="IPR036412">
    <property type="entry name" value="HAD-like_sf"/>
</dbReference>
<dbReference type="InterPro" id="IPR023214">
    <property type="entry name" value="HAD_sf"/>
</dbReference>
<dbReference type="PANTHER" id="PTHR28181">
    <property type="entry name" value="UPF0655 PROTEIN YCR015C"/>
    <property type="match status" value="1"/>
</dbReference>
<dbReference type="Gene3D" id="3.40.50.1000">
    <property type="entry name" value="HAD superfamily/HAD-like"/>
    <property type="match status" value="1"/>
</dbReference>
<keyword evidence="2" id="KW-1185">Reference proteome</keyword>
<reference evidence="1 2" key="1">
    <citation type="journal article" date="2016" name="Proc. Natl. Acad. Sci. U.S.A.">
        <title>Comparative genomics of biotechnologically important yeasts.</title>
        <authorList>
            <person name="Riley R."/>
            <person name="Haridas S."/>
            <person name="Wolfe K.H."/>
            <person name="Lopes M.R."/>
            <person name="Hittinger C.T."/>
            <person name="Goeker M."/>
            <person name="Salamov A.A."/>
            <person name="Wisecaver J.H."/>
            <person name="Long T.M."/>
            <person name="Calvey C.H."/>
            <person name="Aerts A.L."/>
            <person name="Barry K.W."/>
            <person name="Choi C."/>
            <person name="Clum A."/>
            <person name="Coughlan A.Y."/>
            <person name="Deshpande S."/>
            <person name="Douglass A.P."/>
            <person name="Hanson S.J."/>
            <person name="Klenk H.-P."/>
            <person name="LaButti K.M."/>
            <person name="Lapidus A."/>
            <person name="Lindquist E.A."/>
            <person name="Lipzen A.M."/>
            <person name="Meier-Kolthoff J.P."/>
            <person name="Ohm R.A."/>
            <person name="Otillar R.P."/>
            <person name="Pangilinan J.L."/>
            <person name="Peng Y."/>
            <person name="Rokas A."/>
            <person name="Rosa C.A."/>
            <person name="Scheuner C."/>
            <person name="Sibirny A.A."/>
            <person name="Slot J.C."/>
            <person name="Stielow J.B."/>
            <person name="Sun H."/>
            <person name="Kurtzman C.P."/>
            <person name="Blackwell M."/>
            <person name="Grigoriev I.V."/>
            <person name="Jeffries T.W."/>
        </authorList>
    </citation>
    <scope>NUCLEOTIDE SEQUENCE [LARGE SCALE GENOMIC DNA]</scope>
    <source>
        <strain evidence="1 2">DSM 6958</strain>
    </source>
</reference>
<protein>
    <submittedName>
        <fullName evidence="1">HAD-like protein</fullName>
    </submittedName>
</protein>
<dbReference type="OrthoDB" id="10255128at2759"/>
<evidence type="ECO:0000313" key="2">
    <source>
        <dbReference type="Proteomes" id="UP000095009"/>
    </source>
</evidence>
<dbReference type="Pfam" id="PF12710">
    <property type="entry name" value="HAD"/>
    <property type="match status" value="1"/>
</dbReference>
<dbReference type="EMBL" id="KV454412">
    <property type="protein sequence ID" value="ODQ64340.1"/>
    <property type="molecule type" value="Genomic_DNA"/>
</dbReference>